<comment type="caution">
    <text evidence="2">The sequence shown here is derived from an EMBL/GenBank/DDBJ whole genome shotgun (WGS) entry which is preliminary data.</text>
</comment>
<keyword evidence="3" id="KW-1185">Reference proteome</keyword>
<feature type="compositionally biased region" description="Low complexity" evidence="1">
    <location>
        <begin position="194"/>
        <end position="204"/>
    </location>
</feature>
<gene>
    <name evidence="2" type="ORF">PIIN_02636</name>
</gene>
<dbReference type="HOGENOM" id="CLU_1027173_0_0_1"/>
<feature type="compositionally biased region" description="Polar residues" evidence="1">
    <location>
        <begin position="1"/>
        <end position="16"/>
    </location>
</feature>
<evidence type="ECO:0000256" key="1">
    <source>
        <dbReference type="SAM" id="MobiDB-lite"/>
    </source>
</evidence>
<evidence type="ECO:0000313" key="3">
    <source>
        <dbReference type="Proteomes" id="UP000007148"/>
    </source>
</evidence>
<protein>
    <submittedName>
        <fullName evidence="2">Uncharacterized protein</fullName>
    </submittedName>
</protein>
<accession>G4TBT1</accession>
<dbReference type="InParanoid" id="G4TBT1"/>
<dbReference type="Proteomes" id="UP000007148">
    <property type="component" value="Unassembled WGS sequence"/>
</dbReference>
<feature type="compositionally biased region" description="Basic and acidic residues" evidence="1">
    <location>
        <begin position="128"/>
        <end position="142"/>
    </location>
</feature>
<dbReference type="EMBL" id="CAFZ01000040">
    <property type="protein sequence ID" value="CCA68774.1"/>
    <property type="molecule type" value="Genomic_DNA"/>
</dbReference>
<evidence type="ECO:0000313" key="2">
    <source>
        <dbReference type="EMBL" id="CCA68774.1"/>
    </source>
</evidence>
<feature type="region of interest" description="Disordered" evidence="1">
    <location>
        <begin position="1"/>
        <end position="40"/>
    </location>
</feature>
<sequence length="271" mass="30599">MHIQATACNPLSSALSSPEEKHHGRVKGKRLGLEGSRSLTGFEDDRSNVKECTNIDSHEACFTLSGSSNWADQVEEELYNDPNGAQANEKNVINDGSWVSSTSMNFAGVDYKFYKEGATRQVPQFSPKVDDRRYTYQDERTPETTSPESGPRTVPEKPAVSTTTFQAKHEQSGAILEWRQQPKRTQTWERAGPKSSSNSSQKSKINWRKHVQTSSSQKILPSYQYYETQACLDPMNVLLPSADRVLELQEPAEPVQDLWAAEKKKKKVMYY</sequence>
<feature type="region of interest" description="Disordered" evidence="1">
    <location>
        <begin position="124"/>
        <end position="210"/>
    </location>
</feature>
<name>G4TBT1_SERID</name>
<reference evidence="2 3" key="1">
    <citation type="journal article" date="2011" name="PLoS Pathog.">
        <title>Endophytic Life Strategies Decoded by Genome and Transcriptome Analyses of the Mutualistic Root Symbiont Piriformospora indica.</title>
        <authorList>
            <person name="Zuccaro A."/>
            <person name="Lahrmann U."/>
            <person name="Guldener U."/>
            <person name="Langen G."/>
            <person name="Pfiffi S."/>
            <person name="Biedenkopf D."/>
            <person name="Wong P."/>
            <person name="Samans B."/>
            <person name="Grimm C."/>
            <person name="Basiewicz M."/>
            <person name="Murat C."/>
            <person name="Martin F."/>
            <person name="Kogel K.H."/>
        </authorList>
    </citation>
    <scope>NUCLEOTIDE SEQUENCE [LARGE SCALE GENOMIC DNA]</scope>
    <source>
        <strain evidence="2 3">DSM 11827</strain>
    </source>
</reference>
<dbReference type="AlphaFoldDB" id="G4TBT1"/>
<dbReference type="OrthoDB" id="3139732at2759"/>
<proteinExistence type="predicted"/>
<organism evidence="2 3">
    <name type="scientific">Serendipita indica (strain DSM 11827)</name>
    <name type="common">Root endophyte fungus</name>
    <name type="synonym">Piriformospora indica</name>
    <dbReference type="NCBI Taxonomy" id="1109443"/>
    <lineage>
        <taxon>Eukaryota</taxon>
        <taxon>Fungi</taxon>
        <taxon>Dikarya</taxon>
        <taxon>Basidiomycota</taxon>
        <taxon>Agaricomycotina</taxon>
        <taxon>Agaricomycetes</taxon>
        <taxon>Sebacinales</taxon>
        <taxon>Serendipitaceae</taxon>
        <taxon>Serendipita</taxon>
    </lineage>
</organism>